<keyword evidence="2" id="KW-1185">Reference proteome</keyword>
<dbReference type="EMBL" id="LGSP01000007">
    <property type="protein sequence ID" value="KNE83344.1"/>
    <property type="molecule type" value="Genomic_DNA"/>
</dbReference>
<sequence length="60" mass="6158">MIGHFGGEVPTGQGRHTTGHARIGVRFQDCRAVSVSDAHVDVGDVETTSTGGTASQVGHL</sequence>
<dbReference type="Proteomes" id="UP000037185">
    <property type="component" value="Unassembled WGS sequence"/>
</dbReference>
<name>A0ACC4WFC1_STRFR</name>
<organism evidence="1 2">
    <name type="scientific">Streptomyces fradiae</name>
    <name type="common">Streptomyces roseoflavus</name>
    <dbReference type="NCBI Taxonomy" id="1906"/>
    <lineage>
        <taxon>Bacteria</taxon>
        <taxon>Bacillati</taxon>
        <taxon>Actinomycetota</taxon>
        <taxon>Actinomycetes</taxon>
        <taxon>Kitasatosporales</taxon>
        <taxon>Streptomycetaceae</taxon>
        <taxon>Streptomyces</taxon>
    </lineage>
</organism>
<accession>A0ACC4WFC1</accession>
<comment type="caution">
    <text evidence="1">The sequence shown here is derived from an EMBL/GenBank/DDBJ whole genome shotgun (WGS) entry which is preliminary data.</text>
</comment>
<gene>
    <name evidence="1" type="ORF">ADZ36_05855</name>
</gene>
<reference evidence="1" key="1">
    <citation type="submission" date="2015-07" db="EMBL/GenBank/DDBJ databases">
        <title>Draft genome sequence of Streptomyces fradiae, a resistant strain to nitron-oligomycin.</title>
        <authorList>
            <person name="Vatlin A.A."/>
            <person name="Bekker O.B."/>
            <person name="Danilenko V.N."/>
        </authorList>
    </citation>
    <scope>NUCLEOTIDE SEQUENCE</scope>
    <source>
        <strain evidence="1">Olg1-1</strain>
    </source>
</reference>
<proteinExistence type="predicted"/>
<evidence type="ECO:0000313" key="1">
    <source>
        <dbReference type="EMBL" id="KNE83344.1"/>
    </source>
</evidence>
<evidence type="ECO:0000313" key="2">
    <source>
        <dbReference type="Proteomes" id="UP000037185"/>
    </source>
</evidence>
<protein>
    <submittedName>
        <fullName evidence="1">Uncharacterized protein</fullName>
    </submittedName>
</protein>